<dbReference type="SMART" id="SM00420">
    <property type="entry name" value="HTH_DEOR"/>
    <property type="match status" value="1"/>
</dbReference>
<dbReference type="InterPro" id="IPR018356">
    <property type="entry name" value="Tscrpt_reg_HTH_DeoR_CS"/>
</dbReference>
<evidence type="ECO:0000313" key="6">
    <source>
        <dbReference type="Proteomes" id="UP001174932"/>
    </source>
</evidence>
<dbReference type="InterPro" id="IPR050313">
    <property type="entry name" value="Carb_Metab_HTH_regulators"/>
</dbReference>
<evidence type="ECO:0000256" key="2">
    <source>
        <dbReference type="ARBA" id="ARBA00023125"/>
    </source>
</evidence>
<sequence>MTPRNRDRLDRLANLLQERGVLHLKEAARALDVSEMTIRRDIAGDTRRFAYLGGHIMPAGAIEPEAPYQIAAATDKHAEAKRQACRYALAEIRPDDTIFIDCGSTLMHLVDLLPEDMPVTAVCYALNTAEKLAAKPRVRLIMLGGEYFPASASFSGAPGLEMLDRLGINLAFLSAAGLEVNRGATCAHFHEVAIKQKAMALAQRCLMVVDRSKIGRVKPAFFGNYDEFDAIYTEDGLTDISETG</sequence>
<dbReference type="InterPro" id="IPR014036">
    <property type="entry name" value="DeoR-like_C"/>
</dbReference>
<gene>
    <name evidence="5" type="ORF">Q4481_20000</name>
</gene>
<reference evidence="5" key="1">
    <citation type="journal article" date="2015" name="Int. J. Syst. Evol. Microbiol.">
        <title>Rhizobium alvei sp. nov., isolated from a freshwater river.</title>
        <authorList>
            <person name="Sheu S.Y."/>
            <person name="Huang H.W."/>
            <person name="Young C.C."/>
            <person name="Chen W.M."/>
        </authorList>
    </citation>
    <scope>NUCLEOTIDE SEQUENCE</scope>
    <source>
        <strain evidence="5">TNR-22</strain>
    </source>
</reference>
<dbReference type="SUPFAM" id="SSF100950">
    <property type="entry name" value="NagB/RpiA/CoA transferase-like"/>
    <property type="match status" value="1"/>
</dbReference>
<feature type="domain" description="HTH deoR-type" evidence="4">
    <location>
        <begin position="5"/>
        <end position="57"/>
    </location>
</feature>
<dbReference type="Pfam" id="PF00455">
    <property type="entry name" value="DeoRC"/>
    <property type="match status" value="1"/>
</dbReference>
<keyword evidence="3" id="KW-0804">Transcription</keyword>
<dbReference type="PROSITE" id="PS00894">
    <property type="entry name" value="HTH_DEOR_1"/>
    <property type="match status" value="1"/>
</dbReference>
<proteinExistence type="predicted"/>
<evidence type="ECO:0000256" key="3">
    <source>
        <dbReference type="ARBA" id="ARBA00023163"/>
    </source>
</evidence>
<dbReference type="InterPro" id="IPR037171">
    <property type="entry name" value="NagB/RpiA_transferase-like"/>
</dbReference>
<evidence type="ECO:0000259" key="4">
    <source>
        <dbReference type="PROSITE" id="PS51000"/>
    </source>
</evidence>
<dbReference type="Pfam" id="PF08220">
    <property type="entry name" value="HTH_DeoR"/>
    <property type="match status" value="1"/>
</dbReference>
<dbReference type="EMBL" id="JAUOZU010000016">
    <property type="protein sequence ID" value="MDO6966240.1"/>
    <property type="molecule type" value="Genomic_DNA"/>
</dbReference>
<organism evidence="5 6">
    <name type="scientific">Rhizobium alvei</name>
    <dbReference type="NCBI Taxonomy" id="1132659"/>
    <lineage>
        <taxon>Bacteria</taxon>
        <taxon>Pseudomonadati</taxon>
        <taxon>Pseudomonadota</taxon>
        <taxon>Alphaproteobacteria</taxon>
        <taxon>Hyphomicrobiales</taxon>
        <taxon>Rhizobiaceae</taxon>
        <taxon>Rhizobium/Agrobacterium group</taxon>
        <taxon>Rhizobium</taxon>
    </lineage>
</organism>
<dbReference type="PANTHER" id="PTHR30363:SF8">
    <property type="entry name" value="DEOXYRIBOSE OPERON REPRESSOR"/>
    <property type="match status" value="1"/>
</dbReference>
<comment type="caution">
    <text evidence="5">The sequence shown here is derived from an EMBL/GenBank/DDBJ whole genome shotgun (WGS) entry which is preliminary data.</text>
</comment>
<dbReference type="PROSITE" id="PS51000">
    <property type="entry name" value="HTH_DEOR_2"/>
    <property type="match status" value="1"/>
</dbReference>
<keyword evidence="1" id="KW-0805">Transcription regulation</keyword>
<accession>A0ABT8YR96</accession>
<reference evidence="5" key="2">
    <citation type="submission" date="2023-07" db="EMBL/GenBank/DDBJ databases">
        <authorList>
            <person name="Shen H."/>
        </authorList>
    </citation>
    <scope>NUCLEOTIDE SEQUENCE</scope>
    <source>
        <strain evidence="5">TNR-22</strain>
    </source>
</reference>
<dbReference type="GO" id="GO:0003677">
    <property type="term" value="F:DNA binding"/>
    <property type="evidence" value="ECO:0007669"/>
    <property type="project" value="UniProtKB-KW"/>
</dbReference>
<dbReference type="InterPro" id="IPR001034">
    <property type="entry name" value="DeoR_HTH"/>
</dbReference>
<dbReference type="PANTHER" id="PTHR30363">
    <property type="entry name" value="HTH-TYPE TRANSCRIPTIONAL REGULATOR SRLR-RELATED"/>
    <property type="match status" value="1"/>
</dbReference>
<dbReference type="SMART" id="SM01134">
    <property type="entry name" value="DeoRC"/>
    <property type="match status" value="1"/>
</dbReference>
<dbReference type="RefSeq" id="WP_304378160.1">
    <property type="nucleotide sequence ID" value="NZ_JAUOZU010000016.1"/>
</dbReference>
<evidence type="ECO:0000313" key="5">
    <source>
        <dbReference type="EMBL" id="MDO6966240.1"/>
    </source>
</evidence>
<keyword evidence="2 5" id="KW-0238">DNA-binding</keyword>
<dbReference type="Proteomes" id="UP001174932">
    <property type="component" value="Unassembled WGS sequence"/>
</dbReference>
<name>A0ABT8YR96_9HYPH</name>
<evidence type="ECO:0000256" key="1">
    <source>
        <dbReference type="ARBA" id="ARBA00023015"/>
    </source>
</evidence>
<protein>
    <submittedName>
        <fullName evidence="5">DeoR/GlpR family DNA-binding transcription regulator</fullName>
    </submittedName>
</protein>
<dbReference type="Gene3D" id="3.40.50.1360">
    <property type="match status" value="1"/>
</dbReference>
<keyword evidence="6" id="KW-1185">Reference proteome</keyword>